<keyword evidence="5" id="KW-0067">ATP-binding</keyword>
<proteinExistence type="predicted"/>
<dbReference type="Gene3D" id="3.40.50.300">
    <property type="entry name" value="P-loop containing nucleotide triphosphate hydrolases"/>
    <property type="match status" value="1"/>
</dbReference>
<evidence type="ECO:0000259" key="8">
    <source>
        <dbReference type="PROSITE" id="PS50893"/>
    </source>
</evidence>
<dbReference type="PANTHER" id="PTHR24223:SF461">
    <property type="entry name" value="ATP-BINDING CASSETTE SUB-FAMILY C MEMBER SUR"/>
    <property type="match status" value="1"/>
</dbReference>
<evidence type="ECO:0000256" key="6">
    <source>
        <dbReference type="ARBA" id="ARBA00022989"/>
    </source>
</evidence>
<organism evidence="9 10">
    <name type="scientific">Holothuria leucospilota</name>
    <name type="common">Black long sea cucumber</name>
    <name type="synonym">Mertensiothuria leucospilota</name>
    <dbReference type="NCBI Taxonomy" id="206669"/>
    <lineage>
        <taxon>Eukaryota</taxon>
        <taxon>Metazoa</taxon>
        <taxon>Echinodermata</taxon>
        <taxon>Eleutherozoa</taxon>
        <taxon>Echinozoa</taxon>
        <taxon>Holothuroidea</taxon>
        <taxon>Aspidochirotacea</taxon>
        <taxon>Aspidochirotida</taxon>
        <taxon>Holothuriidae</taxon>
        <taxon>Holothuria</taxon>
    </lineage>
</organism>
<keyword evidence="4" id="KW-0547">Nucleotide-binding</keyword>
<dbReference type="OrthoDB" id="6500128at2759"/>
<dbReference type="GO" id="GO:0042626">
    <property type="term" value="F:ATPase-coupled transmembrane transporter activity"/>
    <property type="evidence" value="ECO:0007669"/>
    <property type="project" value="TreeGrafter"/>
</dbReference>
<dbReference type="AlphaFoldDB" id="A0A9Q1HF02"/>
<reference evidence="9" key="1">
    <citation type="submission" date="2021-10" db="EMBL/GenBank/DDBJ databases">
        <title>Tropical sea cucumber genome reveals ecological adaptation and Cuvierian tubules defense mechanism.</title>
        <authorList>
            <person name="Chen T."/>
        </authorList>
    </citation>
    <scope>NUCLEOTIDE SEQUENCE</scope>
    <source>
        <strain evidence="9">Nanhai2018</strain>
        <tissue evidence="9">Muscle</tissue>
    </source>
</reference>
<evidence type="ECO:0000313" key="10">
    <source>
        <dbReference type="Proteomes" id="UP001152320"/>
    </source>
</evidence>
<accession>A0A9Q1HF02</accession>
<evidence type="ECO:0000256" key="1">
    <source>
        <dbReference type="ARBA" id="ARBA00004141"/>
    </source>
</evidence>
<keyword evidence="7" id="KW-0472">Membrane</keyword>
<evidence type="ECO:0000256" key="5">
    <source>
        <dbReference type="ARBA" id="ARBA00022840"/>
    </source>
</evidence>
<dbReference type="InterPro" id="IPR027417">
    <property type="entry name" value="P-loop_NTPase"/>
</dbReference>
<evidence type="ECO:0000313" key="9">
    <source>
        <dbReference type="EMBL" id="KAJ8047247.1"/>
    </source>
</evidence>
<evidence type="ECO:0000256" key="4">
    <source>
        <dbReference type="ARBA" id="ARBA00022741"/>
    </source>
</evidence>
<dbReference type="EMBL" id="JAIZAY010000002">
    <property type="protein sequence ID" value="KAJ8047247.1"/>
    <property type="molecule type" value="Genomic_DNA"/>
</dbReference>
<evidence type="ECO:0000256" key="7">
    <source>
        <dbReference type="ARBA" id="ARBA00023136"/>
    </source>
</evidence>
<dbReference type="GO" id="GO:0016020">
    <property type="term" value="C:membrane"/>
    <property type="evidence" value="ECO:0007669"/>
    <property type="project" value="UniProtKB-SubCell"/>
</dbReference>
<evidence type="ECO:0000256" key="2">
    <source>
        <dbReference type="ARBA" id="ARBA00022448"/>
    </source>
</evidence>
<comment type="caution">
    <text evidence="9">The sequence shown here is derived from an EMBL/GenBank/DDBJ whole genome shotgun (WGS) entry which is preliminary data.</text>
</comment>
<gene>
    <name evidence="9" type="ORF">HOLleu_06203</name>
</gene>
<comment type="subcellular location">
    <subcellularLocation>
        <location evidence="1">Membrane</location>
        <topology evidence="1">Multi-pass membrane protein</topology>
    </subcellularLocation>
</comment>
<evidence type="ECO:0000256" key="3">
    <source>
        <dbReference type="ARBA" id="ARBA00022692"/>
    </source>
</evidence>
<dbReference type="PROSITE" id="PS50893">
    <property type="entry name" value="ABC_TRANSPORTER_2"/>
    <property type="match status" value="1"/>
</dbReference>
<dbReference type="PROSITE" id="PS00211">
    <property type="entry name" value="ABC_TRANSPORTER_1"/>
    <property type="match status" value="1"/>
</dbReference>
<dbReference type="SMART" id="SM00382">
    <property type="entry name" value="AAA"/>
    <property type="match status" value="1"/>
</dbReference>
<dbReference type="GO" id="GO:0016887">
    <property type="term" value="F:ATP hydrolysis activity"/>
    <property type="evidence" value="ECO:0007669"/>
    <property type="project" value="InterPro"/>
</dbReference>
<protein>
    <submittedName>
        <fullName evidence="9">Multidrug resistance-associated protein 5</fullName>
    </submittedName>
</protein>
<dbReference type="InterPro" id="IPR003593">
    <property type="entry name" value="AAA+_ATPase"/>
</dbReference>
<keyword evidence="3" id="KW-0812">Transmembrane</keyword>
<dbReference type="InterPro" id="IPR050173">
    <property type="entry name" value="ABC_transporter_C-like"/>
</dbReference>
<keyword evidence="6" id="KW-1133">Transmembrane helix</keyword>
<dbReference type="InterPro" id="IPR003439">
    <property type="entry name" value="ABC_transporter-like_ATP-bd"/>
</dbReference>
<dbReference type="SUPFAM" id="SSF52540">
    <property type="entry name" value="P-loop containing nucleoside triphosphate hydrolases"/>
    <property type="match status" value="1"/>
</dbReference>
<dbReference type="FunFam" id="3.40.50.300:FF:000997">
    <property type="entry name" value="Multidrug resistance-associated protein 1"/>
    <property type="match status" value="1"/>
</dbReference>
<sequence length="179" mass="19500">MVVGSVGSGKTSLLSAILGEMTAIKGKVLFSEEPPKMALSSQKAWILNASLQDNVILGRKMNCQRYHKIVAASGLDPDIVMLPAGDQTEIGEKGINISGGQQQRVSIARALYSERDIVLLDDPLSALDVHVGKHVFENGIIDGLRKEKKTVILVTHQIQYLKEADQVCFNGYLTVKVAW</sequence>
<dbReference type="CDD" id="cd03250">
    <property type="entry name" value="ABCC_MRP_domain1"/>
    <property type="match status" value="1"/>
</dbReference>
<dbReference type="InterPro" id="IPR017871">
    <property type="entry name" value="ABC_transporter-like_CS"/>
</dbReference>
<keyword evidence="10" id="KW-1185">Reference proteome</keyword>
<dbReference type="Proteomes" id="UP001152320">
    <property type="component" value="Chromosome 2"/>
</dbReference>
<keyword evidence="2" id="KW-0813">Transport</keyword>
<dbReference type="PANTHER" id="PTHR24223">
    <property type="entry name" value="ATP-BINDING CASSETTE SUB-FAMILY C"/>
    <property type="match status" value="1"/>
</dbReference>
<dbReference type="GO" id="GO:0005524">
    <property type="term" value="F:ATP binding"/>
    <property type="evidence" value="ECO:0007669"/>
    <property type="project" value="UniProtKB-KW"/>
</dbReference>
<name>A0A9Q1HF02_HOLLE</name>
<feature type="domain" description="ABC transporter" evidence="8">
    <location>
        <begin position="1"/>
        <end position="177"/>
    </location>
</feature>
<dbReference type="Pfam" id="PF00005">
    <property type="entry name" value="ABC_tran"/>
    <property type="match status" value="1"/>
</dbReference>